<dbReference type="Proteomes" id="UP000198531">
    <property type="component" value="Unassembled WGS sequence"/>
</dbReference>
<dbReference type="OrthoDB" id="239538at2157"/>
<dbReference type="STRING" id="553469.SAMN04487947_2638"/>
<dbReference type="EMBL" id="FOYT01000002">
    <property type="protein sequence ID" value="SFR59315.1"/>
    <property type="molecule type" value="Genomic_DNA"/>
</dbReference>
<protein>
    <recommendedName>
        <fullName evidence="3">SCP-2 sterol transfer family protein</fullName>
    </recommendedName>
</protein>
<organism evidence="1 2">
    <name type="scientific">Halogeometricum rufum</name>
    <dbReference type="NCBI Taxonomy" id="553469"/>
    <lineage>
        <taxon>Archaea</taxon>
        <taxon>Methanobacteriati</taxon>
        <taxon>Methanobacteriota</taxon>
        <taxon>Stenosarchaea group</taxon>
        <taxon>Halobacteria</taxon>
        <taxon>Halobacteriales</taxon>
        <taxon>Haloferacaceae</taxon>
        <taxon>Halogeometricum</taxon>
    </lineage>
</organism>
<evidence type="ECO:0000313" key="1">
    <source>
        <dbReference type="EMBL" id="SFR59315.1"/>
    </source>
</evidence>
<reference evidence="2" key="1">
    <citation type="submission" date="2016-10" db="EMBL/GenBank/DDBJ databases">
        <authorList>
            <person name="Varghese N."/>
            <person name="Submissions S."/>
        </authorList>
    </citation>
    <scope>NUCLEOTIDE SEQUENCE [LARGE SCALE GENOMIC DNA]</scope>
    <source>
        <strain evidence="2">CGMCC 1.7736</strain>
    </source>
</reference>
<evidence type="ECO:0000313" key="2">
    <source>
        <dbReference type="Proteomes" id="UP000198531"/>
    </source>
</evidence>
<dbReference type="RefSeq" id="WP_089808327.1">
    <property type="nucleotide sequence ID" value="NZ_FOYT01000002.1"/>
</dbReference>
<keyword evidence="2" id="KW-1185">Reference proteome</keyword>
<sequence length="164" mass="17753">MTSQFSRPVRVAVVALLILAAVAVPVAAQSDESSAEASTYDTFVEMSELYNERAASLDLGVAERLLAGARVNAYVTDGDEETAFSFALDDQMRIVDIQPEPDDDATVRIETDRATVQRIIDSENPAAAFRSAVTNDDIRIDGERGHFVSQAVWTVANGLKGLLF</sequence>
<name>A0A1I6HXX5_9EURY</name>
<accession>A0A1I6HXX5</accession>
<dbReference type="AlphaFoldDB" id="A0A1I6HXX5"/>
<gene>
    <name evidence="1" type="ORF">SAMN04487947_2638</name>
</gene>
<evidence type="ECO:0008006" key="3">
    <source>
        <dbReference type="Google" id="ProtNLM"/>
    </source>
</evidence>
<proteinExistence type="predicted"/>